<keyword evidence="1" id="KW-0732">Signal</keyword>
<evidence type="ECO:0000313" key="3">
    <source>
        <dbReference type="Proteomes" id="UP001595816"/>
    </source>
</evidence>
<sequence>MTHTFARKIGLALLAAVVVTIAVTARATAEQAGNRASAAADADREARAAGRATAVALTAIEPLNRPVDAGTPADVRALPVAYAADTAAFVTATGRACALLSTSGPATVAVEGTGYDPIEAAWPGDGGWHVWCWTGLRAGTTYRLRLAADPGVRAEGIVTDR</sequence>
<dbReference type="Proteomes" id="UP001595816">
    <property type="component" value="Unassembled WGS sequence"/>
</dbReference>
<feature type="chain" id="PRO_5046673807" description="Secreted protein" evidence="1">
    <location>
        <begin position="28"/>
        <end position="161"/>
    </location>
</feature>
<name>A0ABV8LQW2_9ACTN</name>
<keyword evidence="3" id="KW-1185">Reference proteome</keyword>
<feature type="signal peptide" evidence="1">
    <location>
        <begin position="1"/>
        <end position="27"/>
    </location>
</feature>
<reference evidence="3" key="1">
    <citation type="journal article" date="2019" name="Int. J. Syst. Evol. Microbiol.">
        <title>The Global Catalogue of Microorganisms (GCM) 10K type strain sequencing project: providing services to taxonomists for standard genome sequencing and annotation.</title>
        <authorList>
            <consortium name="The Broad Institute Genomics Platform"/>
            <consortium name="The Broad Institute Genome Sequencing Center for Infectious Disease"/>
            <person name="Wu L."/>
            <person name="Ma J."/>
        </authorList>
    </citation>
    <scope>NUCLEOTIDE SEQUENCE [LARGE SCALE GENOMIC DNA]</scope>
    <source>
        <strain evidence="3">CGMCC 4.7289</strain>
    </source>
</reference>
<dbReference type="RefSeq" id="WP_253760771.1">
    <property type="nucleotide sequence ID" value="NZ_JAMZDZ010000001.1"/>
</dbReference>
<protein>
    <recommendedName>
        <fullName evidence="4">Secreted protein</fullName>
    </recommendedName>
</protein>
<dbReference type="EMBL" id="JBHSAY010000010">
    <property type="protein sequence ID" value="MFC4133436.1"/>
    <property type="molecule type" value="Genomic_DNA"/>
</dbReference>
<proteinExistence type="predicted"/>
<evidence type="ECO:0008006" key="4">
    <source>
        <dbReference type="Google" id="ProtNLM"/>
    </source>
</evidence>
<accession>A0ABV8LQW2</accession>
<evidence type="ECO:0000256" key="1">
    <source>
        <dbReference type="SAM" id="SignalP"/>
    </source>
</evidence>
<comment type="caution">
    <text evidence="2">The sequence shown here is derived from an EMBL/GenBank/DDBJ whole genome shotgun (WGS) entry which is preliminary data.</text>
</comment>
<organism evidence="2 3">
    <name type="scientific">Hamadaea flava</name>
    <dbReference type="NCBI Taxonomy" id="1742688"/>
    <lineage>
        <taxon>Bacteria</taxon>
        <taxon>Bacillati</taxon>
        <taxon>Actinomycetota</taxon>
        <taxon>Actinomycetes</taxon>
        <taxon>Micromonosporales</taxon>
        <taxon>Micromonosporaceae</taxon>
        <taxon>Hamadaea</taxon>
    </lineage>
</organism>
<gene>
    <name evidence="2" type="ORF">ACFOZ4_22725</name>
</gene>
<evidence type="ECO:0000313" key="2">
    <source>
        <dbReference type="EMBL" id="MFC4133436.1"/>
    </source>
</evidence>